<dbReference type="RefSeq" id="XP_024370947.1">
    <property type="nucleotide sequence ID" value="XM_024515179.2"/>
</dbReference>
<dbReference type="InterPro" id="IPR011043">
    <property type="entry name" value="Gal_Oxase/kelch_b-propeller"/>
</dbReference>
<dbReference type="InterPro" id="IPR037293">
    <property type="entry name" value="Gal_Oxidase_central_sf"/>
</dbReference>
<organism evidence="4">
    <name type="scientific">Physcomitrium patens</name>
    <name type="common">Spreading-leaved earth moss</name>
    <name type="synonym">Physcomitrella patens</name>
    <dbReference type="NCBI Taxonomy" id="3218"/>
    <lineage>
        <taxon>Eukaryota</taxon>
        <taxon>Viridiplantae</taxon>
        <taxon>Streptophyta</taxon>
        <taxon>Embryophyta</taxon>
        <taxon>Bryophyta</taxon>
        <taxon>Bryophytina</taxon>
        <taxon>Bryopsida</taxon>
        <taxon>Funariidae</taxon>
        <taxon>Funariales</taxon>
        <taxon>Funariaceae</taxon>
        <taxon>Physcomitrium</taxon>
    </lineage>
</organism>
<dbReference type="PaxDb" id="3218-PP1S376_5V6.1"/>
<dbReference type="PANTHER" id="PTHR32208:SF98">
    <property type="entry name" value="GLYOXAL OXIDASE N-TERMINAL DOMAIN-CONTAINING PROTEIN"/>
    <property type="match status" value="1"/>
</dbReference>
<evidence type="ECO:0000313" key="5">
    <source>
        <dbReference type="EnsemblPlants" id="Pp3c3_27340V3.1"/>
    </source>
</evidence>
<dbReference type="Proteomes" id="UP000006727">
    <property type="component" value="Chromosome 3"/>
</dbReference>
<reference evidence="5" key="3">
    <citation type="submission" date="2020-12" db="UniProtKB">
        <authorList>
            <consortium name="EnsemblPlants"/>
        </authorList>
    </citation>
    <scope>IDENTIFICATION</scope>
</reference>
<feature type="domain" description="Glyoxal oxidase N-terminal" evidence="2">
    <location>
        <begin position="47"/>
        <end position="431"/>
    </location>
</feature>
<dbReference type="Gene3D" id="2.60.40.10">
    <property type="entry name" value="Immunoglobulins"/>
    <property type="match status" value="1"/>
</dbReference>
<dbReference type="Pfam" id="PF09118">
    <property type="entry name" value="GO-like_E_set"/>
    <property type="match status" value="1"/>
</dbReference>
<dbReference type="Gramene" id="Pp3c3_27340V3.1">
    <property type="protein sequence ID" value="Pp3c3_27340V3.1"/>
    <property type="gene ID" value="Pp3c3_27340"/>
</dbReference>
<dbReference type="EMBL" id="ABEU02000003">
    <property type="protein sequence ID" value="PNR58040.1"/>
    <property type="molecule type" value="Genomic_DNA"/>
</dbReference>
<dbReference type="EnsemblPlants" id="Pp3c3_27340V3.1">
    <property type="protein sequence ID" value="Pp3c3_27340V3.1"/>
    <property type="gene ID" value="Pp3c3_27340"/>
</dbReference>
<sequence length="544" mass="60435">MLKSVKMHDQFWTALAVGTMYLLQLASLTNAQGTWELLLDNAGIASMHTAVTHYNTVIFLDRTNIGRSEIDLPNGECRENDDELALKKDCTAHSVMFDPSSNSVRALWVQTDPWCSSGQFQGDGTMVQTGGDFEGIKKIRTLVPCGRDDECDWVEERTELSEGRWYATNQILPDGKTQIVIGGRDAYTYEFVPKRNRNEGVFYLKLLEDTNSAQGDNMYPYVHLLPSGDLYIFANRDSIVLNYKTDKVVKTFPRIPGEPRNYPSAGSSVMLPIDQASSYTVVEVLVCGGARNRAFTNYRQQYPASLTCGRMVVTDNDPKWAMEDMPMPRTMGDMIILPMGEVLIINGAENGSQGWGRASNAVLTPVKYATYNAGNRFETLAASDIPRVYHSTANLLVDGRILLAGSNTHQYYTFTGRFPTELRIDAFSPPYLSTRNNNIRPTMTKSPGSIGYGEKFAITFTVAERHGGFELNMKSTPFVTHSYAMGQRMLKLEVTEPVASAATQNSFAVDVIAPPTAELAPPGYYMLWPVQDWIPGTAAWVKIG</sequence>
<dbReference type="KEGG" id="ppp:112280110"/>
<dbReference type="PANTHER" id="PTHR32208">
    <property type="entry name" value="SECRETED PROTEIN-RELATED"/>
    <property type="match status" value="1"/>
</dbReference>
<name>A0A2K1KWB4_PHYPA</name>
<keyword evidence="6" id="KW-1185">Reference proteome</keyword>
<dbReference type="Gene3D" id="2.130.10.80">
    <property type="entry name" value="Galactose oxidase/kelch, beta-propeller"/>
    <property type="match status" value="1"/>
</dbReference>
<dbReference type="Gramene" id="Pp3c3_27340V3.2">
    <property type="protein sequence ID" value="Pp3c3_27340V3.2"/>
    <property type="gene ID" value="Pp3c3_27340"/>
</dbReference>
<dbReference type="OrthoDB" id="2019572at2759"/>
<dbReference type="Pfam" id="PF07250">
    <property type="entry name" value="Glyoxal_oxid_N"/>
    <property type="match status" value="1"/>
</dbReference>
<proteinExistence type="predicted"/>
<accession>A0A2K1KWB4</accession>
<feature type="domain" description="Galactose oxidase-like Early set" evidence="3">
    <location>
        <begin position="440"/>
        <end position="543"/>
    </location>
</feature>
<evidence type="ECO:0000259" key="2">
    <source>
        <dbReference type="Pfam" id="PF07250"/>
    </source>
</evidence>
<dbReference type="SUPFAM" id="SSF50965">
    <property type="entry name" value="Galactose oxidase, central domain"/>
    <property type="match status" value="1"/>
</dbReference>
<dbReference type="GeneID" id="112280110"/>
<dbReference type="InterPro" id="IPR009880">
    <property type="entry name" value="Glyoxal_oxidase_N"/>
</dbReference>
<evidence type="ECO:0000259" key="3">
    <source>
        <dbReference type="Pfam" id="PF09118"/>
    </source>
</evidence>
<evidence type="ECO:0000313" key="6">
    <source>
        <dbReference type="Proteomes" id="UP000006727"/>
    </source>
</evidence>
<dbReference type="InterPro" id="IPR015202">
    <property type="entry name" value="GO-like_E_set"/>
</dbReference>
<keyword evidence="1" id="KW-0732">Signal</keyword>
<dbReference type="InterPro" id="IPR014756">
    <property type="entry name" value="Ig_E-set"/>
</dbReference>
<reference evidence="4 6" key="1">
    <citation type="journal article" date="2008" name="Science">
        <title>The Physcomitrella genome reveals evolutionary insights into the conquest of land by plants.</title>
        <authorList>
            <person name="Rensing S."/>
            <person name="Lang D."/>
            <person name="Zimmer A."/>
            <person name="Terry A."/>
            <person name="Salamov A."/>
            <person name="Shapiro H."/>
            <person name="Nishiyama T."/>
            <person name="Perroud P.-F."/>
            <person name="Lindquist E."/>
            <person name="Kamisugi Y."/>
            <person name="Tanahashi T."/>
            <person name="Sakakibara K."/>
            <person name="Fujita T."/>
            <person name="Oishi K."/>
            <person name="Shin-I T."/>
            <person name="Kuroki Y."/>
            <person name="Toyoda A."/>
            <person name="Suzuki Y."/>
            <person name="Hashimoto A."/>
            <person name="Yamaguchi K."/>
            <person name="Sugano A."/>
            <person name="Kohara Y."/>
            <person name="Fujiyama A."/>
            <person name="Anterola A."/>
            <person name="Aoki S."/>
            <person name="Ashton N."/>
            <person name="Barbazuk W.B."/>
            <person name="Barker E."/>
            <person name="Bennetzen J."/>
            <person name="Bezanilla M."/>
            <person name="Blankenship R."/>
            <person name="Cho S.H."/>
            <person name="Dutcher S."/>
            <person name="Estelle M."/>
            <person name="Fawcett J.A."/>
            <person name="Gundlach H."/>
            <person name="Hanada K."/>
            <person name="Heyl A."/>
            <person name="Hicks K.A."/>
            <person name="Hugh J."/>
            <person name="Lohr M."/>
            <person name="Mayer K."/>
            <person name="Melkozernov A."/>
            <person name="Murata T."/>
            <person name="Nelson D."/>
            <person name="Pils B."/>
            <person name="Prigge M."/>
            <person name="Reiss B."/>
            <person name="Renner T."/>
            <person name="Rombauts S."/>
            <person name="Rushton P."/>
            <person name="Sanderfoot A."/>
            <person name="Schween G."/>
            <person name="Shiu S.-H."/>
            <person name="Stueber K."/>
            <person name="Theodoulou F.L."/>
            <person name="Tu H."/>
            <person name="Van de Peer Y."/>
            <person name="Verrier P.J."/>
            <person name="Waters E."/>
            <person name="Wood A."/>
            <person name="Yang L."/>
            <person name="Cove D."/>
            <person name="Cuming A."/>
            <person name="Hasebe M."/>
            <person name="Lucas S."/>
            <person name="Mishler D.B."/>
            <person name="Reski R."/>
            <person name="Grigoriev I."/>
            <person name="Quatrano R.S."/>
            <person name="Boore J.L."/>
        </authorList>
    </citation>
    <scope>NUCLEOTIDE SEQUENCE [LARGE SCALE GENOMIC DNA]</scope>
    <source>
        <strain evidence="5 6">cv. Gransden 2004</strain>
    </source>
</reference>
<reference evidence="4 6" key="2">
    <citation type="journal article" date="2018" name="Plant J.">
        <title>The Physcomitrella patens chromosome-scale assembly reveals moss genome structure and evolution.</title>
        <authorList>
            <person name="Lang D."/>
            <person name="Ullrich K.K."/>
            <person name="Murat F."/>
            <person name="Fuchs J."/>
            <person name="Jenkins J."/>
            <person name="Haas F.B."/>
            <person name="Piednoel M."/>
            <person name="Gundlach H."/>
            <person name="Van Bel M."/>
            <person name="Meyberg R."/>
            <person name="Vives C."/>
            <person name="Morata J."/>
            <person name="Symeonidi A."/>
            <person name="Hiss M."/>
            <person name="Muchero W."/>
            <person name="Kamisugi Y."/>
            <person name="Saleh O."/>
            <person name="Blanc G."/>
            <person name="Decker E.L."/>
            <person name="van Gessel N."/>
            <person name="Grimwood J."/>
            <person name="Hayes R.D."/>
            <person name="Graham S.W."/>
            <person name="Gunter L.E."/>
            <person name="McDaniel S.F."/>
            <person name="Hoernstein S.N.W."/>
            <person name="Larsson A."/>
            <person name="Li F.W."/>
            <person name="Perroud P.F."/>
            <person name="Phillips J."/>
            <person name="Ranjan P."/>
            <person name="Rokshar D.S."/>
            <person name="Rothfels C.J."/>
            <person name="Schneider L."/>
            <person name="Shu S."/>
            <person name="Stevenson D.W."/>
            <person name="Thummler F."/>
            <person name="Tillich M."/>
            <person name="Villarreal Aguilar J.C."/>
            <person name="Widiez T."/>
            <person name="Wong G.K."/>
            <person name="Wymore A."/>
            <person name="Zhang Y."/>
            <person name="Zimmer A.D."/>
            <person name="Quatrano R.S."/>
            <person name="Mayer K.F.X."/>
            <person name="Goodstein D."/>
            <person name="Casacuberta J.M."/>
            <person name="Vandepoele K."/>
            <person name="Reski R."/>
            <person name="Cuming A.C."/>
            <person name="Tuskan G.A."/>
            <person name="Maumus F."/>
            <person name="Salse J."/>
            <person name="Schmutz J."/>
            <person name="Rensing S.A."/>
        </authorList>
    </citation>
    <scope>NUCLEOTIDE SEQUENCE [LARGE SCALE GENOMIC DNA]</scope>
    <source>
        <strain evidence="5 6">cv. Gransden 2004</strain>
    </source>
</reference>
<dbReference type="SUPFAM" id="SSF81296">
    <property type="entry name" value="E set domains"/>
    <property type="match status" value="1"/>
</dbReference>
<evidence type="ECO:0000256" key="1">
    <source>
        <dbReference type="ARBA" id="ARBA00022729"/>
    </source>
</evidence>
<evidence type="ECO:0000313" key="4">
    <source>
        <dbReference type="EMBL" id="PNR58040.1"/>
    </source>
</evidence>
<dbReference type="OMA" id="GECREND"/>
<dbReference type="InterPro" id="IPR013783">
    <property type="entry name" value="Ig-like_fold"/>
</dbReference>
<dbReference type="CDD" id="cd02851">
    <property type="entry name" value="E_set_GO_C"/>
    <property type="match status" value="1"/>
</dbReference>
<dbReference type="EnsemblPlants" id="Pp3c3_27340V3.2">
    <property type="protein sequence ID" value="Pp3c3_27340V3.2"/>
    <property type="gene ID" value="Pp3c3_27340"/>
</dbReference>
<dbReference type="STRING" id="3218.A0A2K1KWB4"/>
<evidence type="ECO:0008006" key="7">
    <source>
        <dbReference type="Google" id="ProtNLM"/>
    </source>
</evidence>
<gene>
    <name evidence="5" type="primary">LOC112280110</name>
    <name evidence="4" type="ORF">PHYPA_005035</name>
</gene>
<protein>
    <recommendedName>
        <fullName evidence="7">Galactose oxidase-like Early set domain-containing protein</fullName>
    </recommendedName>
</protein>
<dbReference type="AlphaFoldDB" id="A0A2K1KWB4"/>